<keyword evidence="2" id="KW-1185">Reference proteome</keyword>
<organism evidence="1 2">
    <name type="scientific">Cordylochernes scorpioides</name>
    <dbReference type="NCBI Taxonomy" id="51811"/>
    <lineage>
        <taxon>Eukaryota</taxon>
        <taxon>Metazoa</taxon>
        <taxon>Ecdysozoa</taxon>
        <taxon>Arthropoda</taxon>
        <taxon>Chelicerata</taxon>
        <taxon>Arachnida</taxon>
        <taxon>Pseudoscorpiones</taxon>
        <taxon>Cheliferoidea</taxon>
        <taxon>Chernetidae</taxon>
        <taxon>Cordylochernes</taxon>
    </lineage>
</organism>
<dbReference type="Gene3D" id="3.10.10.10">
    <property type="entry name" value="HIV Type 1 Reverse Transcriptase, subunit A, domain 1"/>
    <property type="match status" value="1"/>
</dbReference>
<dbReference type="EMBL" id="CP092886">
    <property type="protein sequence ID" value="UYV84504.1"/>
    <property type="molecule type" value="Genomic_DNA"/>
</dbReference>
<dbReference type="InterPro" id="IPR043502">
    <property type="entry name" value="DNA/RNA_pol_sf"/>
</dbReference>
<evidence type="ECO:0000313" key="2">
    <source>
        <dbReference type="Proteomes" id="UP001235939"/>
    </source>
</evidence>
<dbReference type="InterPro" id="IPR043128">
    <property type="entry name" value="Rev_trsase/Diguanyl_cyclase"/>
</dbReference>
<dbReference type="Gene3D" id="3.30.70.270">
    <property type="match status" value="1"/>
</dbReference>
<protein>
    <submittedName>
        <fullName evidence="1">Uncharacterized protein</fullName>
    </submittedName>
</protein>
<gene>
    <name evidence="1" type="ORF">LAZ67_X002405</name>
</gene>
<dbReference type="SUPFAM" id="SSF56672">
    <property type="entry name" value="DNA/RNA polymerases"/>
    <property type="match status" value="1"/>
</dbReference>
<dbReference type="Proteomes" id="UP001235939">
    <property type="component" value="Chromosome X"/>
</dbReference>
<evidence type="ECO:0000313" key="1">
    <source>
        <dbReference type="EMBL" id="UYV84504.1"/>
    </source>
</evidence>
<sequence>MFFKEAIEGIPEFYCTGSAFPIKKWLQEIDDNAILFGWTDLQTIVVAKKLLTGLAKLFAEEDSMKVEVIIGDEMLKEVHFSVVGDNIQIRSIQDDWLGQIGDVFHTESCPLDLVHITNPHLANEILSLQKNYEPKEIKTIFIETNIILKTEAPLYQHLRRLSQKESPEVDAQIDEWPKQGIIQRSNFEYATNDAEKALKHLKHVLKRAEEYGIQINWEKCQIPKSWITYSENEIKYGVIRPSDDKVTAVEIFPELQDKATPKLPRSYRLLQEVYKKLFHNSKTTL</sequence>
<accession>A0ABY6LUF9</accession>
<proteinExistence type="predicted"/>
<reference evidence="1 2" key="1">
    <citation type="submission" date="2022-03" db="EMBL/GenBank/DDBJ databases">
        <title>A chromosomal length assembly of Cordylochernes scorpioides.</title>
        <authorList>
            <person name="Zeh D."/>
            <person name="Zeh J."/>
        </authorList>
    </citation>
    <scope>NUCLEOTIDE SEQUENCE [LARGE SCALE GENOMIC DNA]</scope>
    <source>
        <strain evidence="1">IN4F17</strain>
        <tissue evidence="1">Whole Body</tissue>
    </source>
</reference>
<name>A0ABY6LUF9_9ARAC</name>